<dbReference type="AlphaFoldDB" id="A0A0G4IT45"/>
<protein>
    <recommendedName>
        <fullName evidence="2">Smr domain-containing protein</fullName>
    </recommendedName>
</protein>
<name>A0A0G4IT45_PLABS</name>
<dbReference type="EMBL" id="CDSF01000084">
    <property type="protein sequence ID" value="CEO98397.1"/>
    <property type="molecule type" value="Genomic_DNA"/>
</dbReference>
<dbReference type="InterPro" id="IPR002625">
    <property type="entry name" value="Smr_dom"/>
</dbReference>
<keyword evidence="4" id="KW-1185">Reference proteome</keyword>
<dbReference type="OrthoDB" id="3231855at2759"/>
<feature type="region of interest" description="Disordered" evidence="1">
    <location>
        <begin position="167"/>
        <end position="186"/>
    </location>
</feature>
<feature type="domain" description="Smr" evidence="2">
    <location>
        <begin position="46"/>
        <end position="122"/>
    </location>
</feature>
<dbReference type="PANTHER" id="PTHR47417">
    <property type="entry name" value="SMR DOMAIN-CONTAINING PROTEIN YPL199C"/>
    <property type="match status" value="1"/>
</dbReference>
<evidence type="ECO:0000256" key="1">
    <source>
        <dbReference type="SAM" id="MobiDB-lite"/>
    </source>
</evidence>
<dbReference type="InterPro" id="IPR036063">
    <property type="entry name" value="Smr_dom_sf"/>
</dbReference>
<proteinExistence type="predicted"/>
<sequence>MANDRSLAKRLSDARKNEQRLLEQEYALAASAFFHANNARRKMNQIDLHDLSVPEALEYLMERIDTCKAARTKLLTAIVGRGNNSRGRVPVLGRKIKHHLQEKGFVVTNHESNPGCIVVQLCDDAGQTQTAEVPAESQSPPILAPTTQLGVVNPVLQTAPTTTADERRRVAGRQHGRRARQGTKQQLVQNALAADEGNNARRDISDVDLHGVTVNEADTSVMRRIEERKKAGVDHLAVITGSDMRSERGGTFEVGGPPALQRKGPSLPNRIDPDPHRHRRPHQPRCNEGGERRRRRCRRKRGDQGGCPAPLHPRLADQPPRTE</sequence>
<dbReference type="Pfam" id="PF01713">
    <property type="entry name" value="Smr"/>
    <property type="match status" value="2"/>
</dbReference>
<feature type="region of interest" description="Disordered" evidence="1">
    <location>
        <begin position="240"/>
        <end position="323"/>
    </location>
</feature>
<feature type="compositionally biased region" description="Basic residues" evidence="1">
    <location>
        <begin position="292"/>
        <end position="301"/>
    </location>
</feature>
<dbReference type="SUPFAM" id="SSF160443">
    <property type="entry name" value="SMR domain-like"/>
    <property type="match status" value="2"/>
</dbReference>
<feature type="compositionally biased region" description="Basic residues" evidence="1">
    <location>
        <begin position="170"/>
        <end position="181"/>
    </location>
</feature>
<evidence type="ECO:0000259" key="2">
    <source>
        <dbReference type="PROSITE" id="PS50828"/>
    </source>
</evidence>
<dbReference type="STRING" id="37360.A0A0G4IT45"/>
<dbReference type="InterPro" id="IPR053020">
    <property type="entry name" value="Smr_domain_protein"/>
</dbReference>
<organism evidence="3 4">
    <name type="scientific">Plasmodiophora brassicae</name>
    <name type="common">Clubroot disease agent</name>
    <dbReference type="NCBI Taxonomy" id="37360"/>
    <lineage>
        <taxon>Eukaryota</taxon>
        <taxon>Sar</taxon>
        <taxon>Rhizaria</taxon>
        <taxon>Endomyxa</taxon>
        <taxon>Phytomyxea</taxon>
        <taxon>Plasmodiophorida</taxon>
        <taxon>Plasmodiophoridae</taxon>
        <taxon>Plasmodiophora</taxon>
    </lineage>
</organism>
<evidence type="ECO:0000313" key="4">
    <source>
        <dbReference type="Proteomes" id="UP000039324"/>
    </source>
</evidence>
<accession>A0A0G4IT45</accession>
<dbReference type="Gene3D" id="3.30.1370.110">
    <property type="match status" value="2"/>
</dbReference>
<gene>
    <name evidence="3" type="ORF">PBRA_006511</name>
</gene>
<evidence type="ECO:0000313" key="3">
    <source>
        <dbReference type="EMBL" id="CEO98397.1"/>
    </source>
</evidence>
<dbReference type="PROSITE" id="PS50828">
    <property type="entry name" value="SMR"/>
    <property type="match status" value="1"/>
</dbReference>
<dbReference type="SMART" id="SM00463">
    <property type="entry name" value="SMR"/>
    <property type="match status" value="1"/>
</dbReference>
<reference evidence="3 4" key="1">
    <citation type="submission" date="2015-02" db="EMBL/GenBank/DDBJ databases">
        <authorList>
            <person name="Chooi Y.-H."/>
        </authorList>
    </citation>
    <scope>NUCLEOTIDE SEQUENCE [LARGE SCALE GENOMIC DNA]</scope>
    <source>
        <strain evidence="3">E3</strain>
    </source>
</reference>
<dbReference type="Proteomes" id="UP000039324">
    <property type="component" value="Unassembled WGS sequence"/>
</dbReference>
<dbReference type="PANTHER" id="PTHR47417:SF1">
    <property type="entry name" value="SMR DOMAIN-CONTAINING PROTEIN YPL199C"/>
    <property type="match status" value="1"/>
</dbReference>